<evidence type="ECO:0000313" key="3">
    <source>
        <dbReference type="EMBL" id="CAF1252018.1"/>
    </source>
</evidence>
<proteinExistence type="predicted"/>
<sequence length="64" mass="7770">RQTDELRKRVHEQELQEEMEAKKKVKEDLIETLMQSNANVHRVIESHKTRIQGLEAKREQLRYN</sequence>
<protein>
    <recommendedName>
        <fullName evidence="2">MAT1 centre domain-containing protein</fullName>
    </recommendedName>
</protein>
<feature type="coiled-coil region" evidence="1">
    <location>
        <begin position="8"/>
        <end position="64"/>
    </location>
</feature>
<dbReference type="OrthoDB" id="5963at2759"/>
<feature type="domain" description="MAT1 centre" evidence="2">
    <location>
        <begin position="2"/>
        <end position="60"/>
    </location>
</feature>
<accession>A0A815A3C9</accession>
<dbReference type="EMBL" id="CAJNOQ010010443">
    <property type="protein sequence ID" value="CAF1252018.1"/>
    <property type="molecule type" value="Genomic_DNA"/>
</dbReference>
<dbReference type="Proteomes" id="UP000681722">
    <property type="component" value="Unassembled WGS sequence"/>
</dbReference>
<evidence type="ECO:0000313" key="5">
    <source>
        <dbReference type="Proteomes" id="UP000663829"/>
    </source>
</evidence>
<feature type="non-terminal residue" evidence="3">
    <location>
        <position position="1"/>
    </location>
</feature>
<dbReference type="Pfam" id="PF06391">
    <property type="entry name" value="MAT1"/>
    <property type="match status" value="1"/>
</dbReference>
<gene>
    <name evidence="3" type="ORF">GPM918_LOCUS26180</name>
    <name evidence="4" type="ORF">SRO942_LOCUS26284</name>
</gene>
<reference evidence="3" key="1">
    <citation type="submission" date="2021-02" db="EMBL/GenBank/DDBJ databases">
        <authorList>
            <person name="Nowell W R."/>
        </authorList>
    </citation>
    <scope>NUCLEOTIDE SEQUENCE</scope>
</reference>
<keyword evidence="5" id="KW-1185">Reference proteome</keyword>
<comment type="caution">
    <text evidence="3">The sequence shown here is derived from an EMBL/GenBank/DDBJ whole genome shotgun (WGS) entry which is preliminary data.</text>
</comment>
<dbReference type="AlphaFoldDB" id="A0A815A3C9"/>
<organism evidence="3 5">
    <name type="scientific">Didymodactylos carnosus</name>
    <dbReference type="NCBI Taxonomy" id="1234261"/>
    <lineage>
        <taxon>Eukaryota</taxon>
        <taxon>Metazoa</taxon>
        <taxon>Spiralia</taxon>
        <taxon>Gnathifera</taxon>
        <taxon>Rotifera</taxon>
        <taxon>Eurotatoria</taxon>
        <taxon>Bdelloidea</taxon>
        <taxon>Philodinida</taxon>
        <taxon>Philodinidae</taxon>
        <taxon>Didymodactylos</taxon>
    </lineage>
</organism>
<keyword evidence="1" id="KW-0175">Coiled coil</keyword>
<evidence type="ECO:0000259" key="2">
    <source>
        <dbReference type="Pfam" id="PF06391"/>
    </source>
</evidence>
<evidence type="ECO:0000256" key="1">
    <source>
        <dbReference type="SAM" id="Coils"/>
    </source>
</evidence>
<dbReference type="Proteomes" id="UP000663829">
    <property type="component" value="Unassembled WGS sequence"/>
</dbReference>
<dbReference type="EMBL" id="CAJOBC010014939">
    <property type="protein sequence ID" value="CAF4021962.1"/>
    <property type="molecule type" value="Genomic_DNA"/>
</dbReference>
<evidence type="ECO:0000313" key="4">
    <source>
        <dbReference type="EMBL" id="CAF4021962.1"/>
    </source>
</evidence>
<name>A0A815A3C9_9BILA</name>
<dbReference type="InterPro" id="IPR015877">
    <property type="entry name" value="MAT1_centre"/>
</dbReference>